<dbReference type="Pfam" id="PF16113">
    <property type="entry name" value="ECH_2"/>
    <property type="match status" value="1"/>
</dbReference>
<keyword evidence="6" id="KW-1185">Reference proteome</keyword>
<keyword evidence="3 5" id="KW-0378">Hydrolase</keyword>
<dbReference type="NCBIfam" id="NF004127">
    <property type="entry name" value="PRK05617.1"/>
    <property type="match status" value="1"/>
</dbReference>
<evidence type="ECO:0000256" key="3">
    <source>
        <dbReference type="ARBA" id="ARBA00022801"/>
    </source>
</evidence>
<dbReference type="PANTHER" id="PTHR43176:SF3">
    <property type="entry name" value="3-HYDROXYISOBUTYRYL-COA HYDROLASE, MITOCHONDRIAL"/>
    <property type="match status" value="1"/>
</dbReference>
<feature type="domain" description="Enoyl-CoA hydratase/isomerase" evidence="4">
    <location>
        <begin position="13"/>
        <end position="321"/>
    </location>
</feature>
<dbReference type="EMBL" id="JBHTMU010000020">
    <property type="protein sequence ID" value="MFD1343183.1"/>
    <property type="molecule type" value="Genomic_DNA"/>
</dbReference>
<dbReference type="Proteomes" id="UP001597135">
    <property type="component" value="Unassembled WGS sequence"/>
</dbReference>
<evidence type="ECO:0000256" key="2">
    <source>
        <dbReference type="ARBA" id="ARBA00011915"/>
    </source>
</evidence>
<evidence type="ECO:0000256" key="1">
    <source>
        <dbReference type="ARBA" id="ARBA00001709"/>
    </source>
</evidence>
<dbReference type="GO" id="GO:0016787">
    <property type="term" value="F:hydrolase activity"/>
    <property type="evidence" value="ECO:0007669"/>
    <property type="project" value="UniProtKB-KW"/>
</dbReference>
<dbReference type="PANTHER" id="PTHR43176">
    <property type="entry name" value="3-HYDROXYISOBUTYRYL-COA HYDROLASE-RELATED"/>
    <property type="match status" value="1"/>
</dbReference>
<evidence type="ECO:0000313" key="5">
    <source>
        <dbReference type="EMBL" id="MFD1343183.1"/>
    </source>
</evidence>
<dbReference type="InterPro" id="IPR045004">
    <property type="entry name" value="ECH_dom"/>
</dbReference>
<reference evidence="6" key="1">
    <citation type="journal article" date="2019" name="Int. J. Syst. Evol. Microbiol.">
        <title>The Global Catalogue of Microorganisms (GCM) 10K type strain sequencing project: providing services to taxonomists for standard genome sequencing and annotation.</title>
        <authorList>
            <consortium name="The Broad Institute Genomics Platform"/>
            <consortium name="The Broad Institute Genome Sequencing Center for Infectious Disease"/>
            <person name="Wu L."/>
            <person name="Ma J."/>
        </authorList>
    </citation>
    <scope>NUCLEOTIDE SEQUENCE [LARGE SCALE GENOMIC DNA]</scope>
    <source>
        <strain evidence="6">CCUG 62953</strain>
    </source>
</reference>
<dbReference type="CDD" id="cd06558">
    <property type="entry name" value="crotonase-like"/>
    <property type="match status" value="1"/>
</dbReference>
<accession>A0ABW3ZJK3</accession>
<dbReference type="Gene3D" id="3.90.226.10">
    <property type="entry name" value="2-enoyl-CoA Hydratase, Chain A, domain 1"/>
    <property type="match status" value="1"/>
</dbReference>
<name>A0ABW3ZJK3_9RHOB</name>
<organism evidence="5 6">
    <name type="scientific">Litorisediminicola beolgyonensis</name>
    <dbReference type="NCBI Taxonomy" id="1173614"/>
    <lineage>
        <taxon>Bacteria</taxon>
        <taxon>Pseudomonadati</taxon>
        <taxon>Pseudomonadota</taxon>
        <taxon>Alphaproteobacteria</taxon>
        <taxon>Rhodobacterales</taxon>
        <taxon>Paracoccaceae</taxon>
        <taxon>Litorisediminicola</taxon>
    </lineage>
</organism>
<dbReference type="InterPro" id="IPR029045">
    <property type="entry name" value="ClpP/crotonase-like_dom_sf"/>
</dbReference>
<evidence type="ECO:0000313" key="6">
    <source>
        <dbReference type="Proteomes" id="UP001597135"/>
    </source>
</evidence>
<comment type="catalytic activity">
    <reaction evidence="1">
        <text>3-hydroxy-2-methylpropanoyl-CoA + H2O = 3-hydroxy-2-methylpropanoate + CoA + H(+)</text>
        <dbReference type="Rhea" id="RHEA:20888"/>
        <dbReference type="ChEBI" id="CHEBI:11805"/>
        <dbReference type="ChEBI" id="CHEBI:15377"/>
        <dbReference type="ChEBI" id="CHEBI:15378"/>
        <dbReference type="ChEBI" id="CHEBI:57287"/>
        <dbReference type="ChEBI" id="CHEBI:57340"/>
        <dbReference type="EC" id="3.1.2.4"/>
    </reaction>
</comment>
<gene>
    <name evidence="5" type="ORF">ACFQ4E_12195</name>
</gene>
<dbReference type="RefSeq" id="WP_386803904.1">
    <property type="nucleotide sequence ID" value="NZ_JBHTMU010000020.1"/>
</dbReference>
<comment type="caution">
    <text evidence="5">The sequence shown here is derived from an EMBL/GenBank/DDBJ whole genome shotgun (WGS) entry which is preliminary data.</text>
</comment>
<dbReference type="EC" id="3.1.2.4" evidence="2"/>
<evidence type="ECO:0000259" key="4">
    <source>
        <dbReference type="Pfam" id="PF16113"/>
    </source>
</evidence>
<dbReference type="InterPro" id="IPR032259">
    <property type="entry name" value="HIBYL-CoA-H"/>
</dbReference>
<proteinExistence type="predicted"/>
<dbReference type="SUPFAM" id="SSF52096">
    <property type="entry name" value="ClpP/crotonase"/>
    <property type="match status" value="1"/>
</dbReference>
<sequence length="352" mass="38015">MSDISIRTEGRAGRITLDRPKALNALTYEMCLAIEEALLGWLEDNTVSLVILDGAGDKAFCAGGDIAEMYATGTKGDYEYGRRFWRDEYRLNALIADYPKPVVSLLHGFTMGGGVGVGCHGSHRVVCESSQISMPECSIGLVPDVGGSYLLARAPGRLGEYLGLTAARMGPADAILAGFADVFVPRDRWDAVTAALIETGDTDALAAAAEAPPEGTLAVERPEIDALFGGETLRDVLNALKASDTEFARSAEKALSRNAPLSMAVALETIHRLRAGTPTIRKALDLEYRFTHRAMEHGDFLEGIRARIIDKDQSPSWRHAADKVPMTDTARLLQPVREASLAFHDLTQETPS</sequence>
<protein>
    <recommendedName>
        <fullName evidence="2">3-hydroxyisobutyryl-CoA hydrolase</fullName>
        <ecNumber evidence="2">3.1.2.4</ecNumber>
    </recommendedName>
</protein>